<accession>A0A660SN65</accession>
<dbReference type="AlphaFoldDB" id="A0A660SN65"/>
<dbReference type="Gene3D" id="1.25.40.10">
    <property type="entry name" value="Tetratricopeptide repeat domain"/>
    <property type="match status" value="1"/>
</dbReference>
<dbReference type="EMBL" id="QNBD01000041">
    <property type="protein sequence ID" value="RKX72189.1"/>
    <property type="molecule type" value="Genomic_DNA"/>
</dbReference>
<comment type="caution">
    <text evidence="1">The sequence shown here is derived from an EMBL/GenBank/DDBJ whole genome shotgun (WGS) entry which is preliminary data.</text>
</comment>
<proteinExistence type="predicted"/>
<name>A0A660SN65_UNCT6</name>
<protein>
    <submittedName>
        <fullName evidence="1">Uncharacterized protein</fullName>
    </submittedName>
</protein>
<dbReference type="Proteomes" id="UP000271125">
    <property type="component" value="Unassembled WGS sequence"/>
</dbReference>
<sequence>IGERERSLLLDFYKSIDKVNELIEKYMEPKYEKYEYVEDMPSSIYKSLQHLRYSMSESSFVNSNYEKYRQEKEANDIMSNYNLDNKDKWDLYYDAMEYLDTNLTKVAVKILDKALLIDNNFVAAHVGLVSAYEMEGNIKKMNQHIKLGYKKTLKQFPVIPERLGWGDIDNRQYFRAVFYRASSLQKKNKIKEAEKLYKLLLKWEPNDNIGARYYLAGLYEGLSADEIDALIEKGNKEQKWNEVENILARQNKIHNFFIYIDGDFDD</sequence>
<dbReference type="SUPFAM" id="SSF48452">
    <property type="entry name" value="TPR-like"/>
    <property type="match status" value="1"/>
</dbReference>
<organism evidence="1 2">
    <name type="scientific">candidate division TA06 bacterium</name>
    <dbReference type="NCBI Taxonomy" id="2250710"/>
    <lineage>
        <taxon>Bacteria</taxon>
        <taxon>Bacteria division TA06</taxon>
    </lineage>
</organism>
<evidence type="ECO:0000313" key="2">
    <source>
        <dbReference type="Proteomes" id="UP000271125"/>
    </source>
</evidence>
<dbReference type="InterPro" id="IPR011990">
    <property type="entry name" value="TPR-like_helical_dom_sf"/>
</dbReference>
<evidence type="ECO:0000313" key="1">
    <source>
        <dbReference type="EMBL" id="RKX72189.1"/>
    </source>
</evidence>
<reference evidence="1 2" key="1">
    <citation type="submission" date="2018-06" db="EMBL/GenBank/DDBJ databases">
        <title>Extensive metabolic versatility and redundancy in microbially diverse, dynamic hydrothermal sediments.</title>
        <authorList>
            <person name="Dombrowski N."/>
            <person name="Teske A."/>
            <person name="Baker B.J."/>
        </authorList>
    </citation>
    <scope>NUCLEOTIDE SEQUENCE [LARGE SCALE GENOMIC DNA]</scope>
    <source>
        <strain evidence="1">B10_G13</strain>
    </source>
</reference>
<feature type="non-terminal residue" evidence="1">
    <location>
        <position position="1"/>
    </location>
</feature>
<gene>
    <name evidence="1" type="ORF">DRP43_01325</name>
</gene>